<protein>
    <submittedName>
        <fullName evidence="1">Uncharacterized protein</fullName>
    </submittedName>
</protein>
<name>A0A9D4ISV9_DREPO</name>
<evidence type="ECO:0000313" key="2">
    <source>
        <dbReference type="Proteomes" id="UP000828390"/>
    </source>
</evidence>
<proteinExistence type="predicted"/>
<reference evidence="1" key="2">
    <citation type="submission" date="2020-11" db="EMBL/GenBank/DDBJ databases">
        <authorList>
            <person name="McCartney M.A."/>
            <person name="Auch B."/>
            <person name="Kono T."/>
            <person name="Mallez S."/>
            <person name="Becker A."/>
            <person name="Gohl D.M."/>
            <person name="Silverstein K.A.T."/>
            <person name="Koren S."/>
            <person name="Bechman K.B."/>
            <person name="Herman A."/>
            <person name="Abrahante J.E."/>
            <person name="Garbe J."/>
        </authorList>
    </citation>
    <scope>NUCLEOTIDE SEQUENCE</scope>
    <source>
        <strain evidence="1">Duluth1</strain>
        <tissue evidence="1">Whole animal</tissue>
    </source>
</reference>
<organism evidence="1 2">
    <name type="scientific">Dreissena polymorpha</name>
    <name type="common">Zebra mussel</name>
    <name type="synonym">Mytilus polymorpha</name>
    <dbReference type="NCBI Taxonomy" id="45954"/>
    <lineage>
        <taxon>Eukaryota</taxon>
        <taxon>Metazoa</taxon>
        <taxon>Spiralia</taxon>
        <taxon>Lophotrochozoa</taxon>
        <taxon>Mollusca</taxon>
        <taxon>Bivalvia</taxon>
        <taxon>Autobranchia</taxon>
        <taxon>Heteroconchia</taxon>
        <taxon>Euheterodonta</taxon>
        <taxon>Imparidentia</taxon>
        <taxon>Neoheterodontei</taxon>
        <taxon>Myida</taxon>
        <taxon>Dreissenoidea</taxon>
        <taxon>Dreissenidae</taxon>
        <taxon>Dreissena</taxon>
    </lineage>
</organism>
<reference evidence="1" key="1">
    <citation type="journal article" date="2019" name="bioRxiv">
        <title>The Genome of the Zebra Mussel, Dreissena polymorpha: A Resource for Invasive Species Research.</title>
        <authorList>
            <person name="McCartney M.A."/>
            <person name="Auch B."/>
            <person name="Kono T."/>
            <person name="Mallez S."/>
            <person name="Zhang Y."/>
            <person name="Obille A."/>
            <person name="Becker A."/>
            <person name="Abrahante J.E."/>
            <person name="Garbe J."/>
            <person name="Badalamenti J.P."/>
            <person name="Herman A."/>
            <person name="Mangelson H."/>
            <person name="Liachko I."/>
            <person name="Sullivan S."/>
            <person name="Sone E.D."/>
            <person name="Koren S."/>
            <person name="Silverstein K.A.T."/>
            <person name="Beckman K.B."/>
            <person name="Gohl D.M."/>
        </authorList>
    </citation>
    <scope>NUCLEOTIDE SEQUENCE</scope>
    <source>
        <strain evidence="1">Duluth1</strain>
        <tissue evidence="1">Whole animal</tissue>
    </source>
</reference>
<keyword evidence="2" id="KW-1185">Reference proteome</keyword>
<gene>
    <name evidence="1" type="ORF">DPMN_165039</name>
</gene>
<dbReference type="Proteomes" id="UP000828390">
    <property type="component" value="Unassembled WGS sequence"/>
</dbReference>
<sequence length="76" mass="8515">MRQLATKSAKDTLNAFEVILEDIKDKTKDTNSVTKEIRLKITSTMSDMASTDKNSTLSFKSFGLKCLRNYMKSGTS</sequence>
<dbReference type="EMBL" id="JAIWYP010000008">
    <property type="protein sequence ID" value="KAH3786921.1"/>
    <property type="molecule type" value="Genomic_DNA"/>
</dbReference>
<dbReference type="AlphaFoldDB" id="A0A9D4ISV9"/>
<comment type="caution">
    <text evidence="1">The sequence shown here is derived from an EMBL/GenBank/DDBJ whole genome shotgun (WGS) entry which is preliminary data.</text>
</comment>
<evidence type="ECO:0000313" key="1">
    <source>
        <dbReference type="EMBL" id="KAH3786921.1"/>
    </source>
</evidence>
<accession>A0A9D4ISV9</accession>